<evidence type="ECO:0000313" key="2">
    <source>
        <dbReference type="Proteomes" id="UP000554482"/>
    </source>
</evidence>
<dbReference type="PANTHER" id="PTHR34569:SF2">
    <property type="entry name" value="EXPRESSED PROTEIN"/>
    <property type="match status" value="1"/>
</dbReference>
<dbReference type="EMBL" id="JABWDY010017672">
    <property type="protein sequence ID" value="KAF5195201.1"/>
    <property type="molecule type" value="Genomic_DNA"/>
</dbReference>
<proteinExistence type="predicted"/>
<evidence type="ECO:0000313" key="1">
    <source>
        <dbReference type="EMBL" id="KAF5195201.1"/>
    </source>
</evidence>
<name>A0A7J6WCY3_THATH</name>
<keyword evidence="2" id="KW-1185">Reference proteome</keyword>
<organism evidence="1 2">
    <name type="scientific">Thalictrum thalictroides</name>
    <name type="common">Rue-anemone</name>
    <name type="synonym">Anemone thalictroides</name>
    <dbReference type="NCBI Taxonomy" id="46969"/>
    <lineage>
        <taxon>Eukaryota</taxon>
        <taxon>Viridiplantae</taxon>
        <taxon>Streptophyta</taxon>
        <taxon>Embryophyta</taxon>
        <taxon>Tracheophyta</taxon>
        <taxon>Spermatophyta</taxon>
        <taxon>Magnoliopsida</taxon>
        <taxon>Ranunculales</taxon>
        <taxon>Ranunculaceae</taxon>
        <taxon>Thalictroideae</taxon>
        <taxon>Thalictrum</taxon>
    </lineage>
</organism>
<dbReference type="PANTHER" id="PTHR34569">
    <property type="entry name" value="EXPRESSED PROTEIN"/>
    <property type="match status" value="1"/>
</dbReference>
<accession>A0A7J6WCY3</accession>
<protein>
    <submittedName>
        <fullName evidence="1">Copii coat assembly protein sec16 protein</fullName>
    </submittedName>
</protein>
<dbReference type="OrthoDB" id="1700296at2759"/>
<comment type="caution">
    <text evidence="1">The sequence shown here is derived from an EMBL/GenBank/DDBJ whole genome shotgun (WGS) entry which is preliminary data.</text>
</comment>
<sequence length="169" mass="19379">MNSQSLVPTSLRRRNSMVSPIVPFDLDIPNKKQSSSFPSTNDDKSSFPTVDFELISLKSLAYTSLRDILPSLSAVQSPTGCNTQSMYEIPIRNHLVKQAAWAYLQPMSASPGSSNRYSFRRMWTRFSTDYVRNPFKACFGFIRRRVLPMITQVFDRFLGAIQIRINTRR</sequence>
<dbReference type="AlphaFoldDB" id="A0A7J6WCY3"/>
<reference evidence="1 2" key="1">
    <citation type="submission" date="2020-06" db="EMBL/GenBank/DDBJ databases">
        <title>Transcriptomic and genomic resources for Thalictrum thalictroides and T. hernandezii: Facilitating candidate gene discovery in an emerging model plant lineage.</title>
        <authorList>
            <person name="Arias T."/>
            <person name="Riano-Pachon D.M."/>
            <person name="Di Stilio V.S."/>
        </authorList>
    </citation>
    <scope>NUCLEOTIDE SEQUENCE [LARGE SCALE GENOMIC DNA]</scope>
    <source>
        <strain evidence="2">cv. WT478/WT964</strain>
        <tissue evidence="1">Leaves</tissue>
    </source>
</reference>
<dbReference type="Proteomes" id="UP000554482">
    <property type="component" value="Unassembled WGS sequence"/>
</dbReference>
<gene>
    <name evidence="1" type="ORF">FRX31_015213</name>
</gene>